<keyword evidence="10" id="KW-0718">Serine biosynthesis</keyword>
<keyword evidence="7" id="KW-0479">Metal-binding</keyword>
<dbReference type="GO" id="GO:0000287">
    <property type="term" value="F:magnesium ion binding"/>
    <property type="evidence" value="ECO:0007669"/>
    <property type="project" value="TreeGrafter"/>
</dbReference>
<dbReference type="EC" id="3.1.3.3" evidence="4"/>
<feature type="active site" description="Proton donor" evidence="14">
    <location>
        <position position="19"/>
    </location>
</feature>
<dbReference type="SFLD" id="SFLDG01137">
    <property type="entry name" value="C1.6.1:_Phosphoserine_Phosphat"/>
    <property type="match status" value="1"/>
</dbReference>
<dbReference type="RefSeq" id="WP_126756180.1">
    <property type="nucleotide sequence ID" value="NZ_PIPQ01000001.1"/>
</dbReference>
<proteinExistence type="inferred from homology"/>
<comment type="cofactor">
    <cofactor evidence="1">
        <name>Mg(2+)</name>
        <dbReference type="ChEBI" id="CHEBI:18420"/>
    </cofactor>
</comment>
<evidence type="ECO:0000256" key="7">
    <source>
        <dbReference type="ARBA" id="ARBA00022723"/>
    </source>
</evidence>
<evidence type="ECO:0000256" key="12">
    <source>
        <dbReference type="ARBA" id="ARBA00048138"/>
    </source>
</evidence>
<reference evidence="15 16" key="1">
    <citation type="journal article" date="2011" name="Front. Microbiol.">
        <title>Genomic signatures of strain selection and enhancement in Bacillus atrophaeus var. globigii, a historical biowarfare simulant.</title>
        <authorList>
            <person name="Gibbons H.S."/>
            <person name="Broomall S.M."/>
            <person name="McNew L.A."/>
            <person name="Daligault H."/>
            <person name="Chapman C."/>
            <person name="Bruce D."/>
            <person name="Karavis M."/>
            <person name="Krepps M."/>
            <person name="McGregor P.A."/>
            <person name="Hong C."/>
            <person name="Park K.H."/>
            <person name="Akmal A."/>
            <person name="Feldman A."/>
            <person name="Lin J.S."/>
            <person name="Chang W.E."/>
            <person name="Higgs B.W."/>
            <person name="Demirev P."/>
            <person name="Lindquist J."/>
            <person name="Liem A."/>
            <person name="Fochler E."/>
            <person name="Read T.D."/>
            <person name="Tapia R."/>
            <person name="Johnson S."/>
            <person name="Bishop-Lilly K.A."/>
            <person name="Detter C."/>
            <person name="Han C."/>
            <person name="Sozhamannan S."/>
            <person name="Rosenzweig C.N."/>
            <person name="Skowronski E.W."/>
        </authorList>
    </citation>
    <scope>NUCLEOTIDE SEQUENCE [LARGE SCALE GENOMIC DNA]</scope>
    <source>
        <strain evidence="15 16">AIT1</strain>
    </source>
</reference>
<comment type="pathway">
    <text evidence="2">Amino-acid biosynthesis; L-serine biosynthesis; L-serine from 3-phospho-D-glycerate: step 3/3.</text>
</comment>
<dbReference type="AlphaFoldDB" id="A0A432X974"/>
<comment type="caution">
    <text evidence="15">The sequence shown here is derived from an EMBL/GenBank/DDBJ whole genome shotgun (WGS) entry which is preliminary data.</text>
</comment>
<dbReference type="SUPFAM" id="SSF56784">
    <property type="entry name" value="HAD-like"/>
    <property type="match status" value="1"/>
</dbReference>
<dbReference type="Pfam" id="PF12710">
    <property type="entry name" value="HAD"/>
    <property type="match status" value="1"/>
</dbReference>
<organism evidence="15 16">
    <name type="scientific">Aliidiomarina taiwanensis</name>
    <dbReference type="NCBI Taxonomy" id="946228"/>
    <lineage>
        <taxon>Bacteria</taxon>
        <taxon>Pseudomonadati</taxon>
        <taxon>Pseudomonadota</taxon>
        <taxon>Gammaproteobacteria</taxon>
        <taxon>Alteromonadales</taxon>
        <taxon>Idiomarinaceae</taxon>
        <taxon>Aliidiomarina</taxon>
    </lineage>
</organism>
<name>A0A432X974_9GAMM</name>
<dbReference type="GO" id="GO:0005737">
    <property type="term" value="C:cytoplasm"/>
    <property type="evidence" value="ECO:0007669"/>
    <property type="project" value="TreeGrafter"/>
</dbReference>
<sequence length="218" mass="23502">MHNNKPNMHAPGLAVFDMDSTPIDMESIDAIAEAAGHGAEVAAITEAAMQGELNFTEALHARVGKLRGVPEQLILDMCDALPFMPGAEQLIQWFKQHKWRIVIVSGGFTWFADEAARRFNADHVSCNILEVKQGKLTGRLLGDIIDAEAKRNILLSLASTYGIEPEQIVAIGDGANDIPMLQAAGTGIAFMAKPALREVADICIDSPDLSLIIEALSE</sequence>
<keyword evidence="6" id="KW-0028">Amino-acid biosynthesis</keyword>
<evidence type="ECO:0000256" key="13">
    <source>
        <dbReference type="ARBA" id="ARBA00048523"/>
    </source>
</evidence>
<evidence type="ECO:0000313" key="15">
    <source>
        <dbReference type="EMBL" id="RUO43791.1"/>
    </source>
</evidence>
<dbReference type="InterPro" id="IPR004469">
    <property type="entry name" value="PSP"/>
</dbReference>
<dbReference type="GO" id="GO:0006564">
    <property type="term" value="P:L-serine biosynthetic process"/>
    <property type="evidence" value="ECO:0007669"/>
    <property type="project" value="UniProtKB-KW"/>
</dbReference>
<evidence type="ECO:0000256" key="1">
    <source>
        <dbReference type="ARBA" id="ARBA00001946"/>
    </source>
</evidence>
<accession>A0A432X974</accession>
<dbReference type="SFLD" id="SFLDF00029">
    <property type="entry name" value="phosphoserine_phosphatase"/>
    <property type="match status" value="1"/>
</dbReference>
<dbReference type="PANTHER" id="PTHR43344:SF2">
    <property type="entry name" value="PHOSPHOSERINE PHOSPHATASE"/>
    <property type="match status" value="1"/>
</dbReference>
<dbReference type="SFLD" id="SFLDS00003">
    <property type="entry name" value="Haloacid_Dehalogenase"/>
    <property type="match status" value="1"/>
</dbReference>
<dbReference type="PANTHER" id="PTHR43344">
    <property type="entry name" value="PHOSPHOSERINE PHOSPHATASE"/>
    <property type="match status" value="1"/>
</dbReference>
<comment type="similarity">
    <text evidence="3">Belongs to the HAD-like hydrolase superfamily. SerB family.</text>
</comment>
<keyword evidence="16" id="KW-1185">Reference proteome</keyword>
<dbReference type="NCBIfam" id="TIGR00338">
    <property type="entry name" value="serB"/>
    <property type="match status" value="1"/>
</dbReference>
<dbReference type="Proteomes" id="UP000286976">
    <property type="component" value="Unassembled WGS sequence"/>
</dbReference>
<dbReference type="EMBL" id="PIPQ01000001">
    <property type="protein sequence ID" value="RUO43791.1"/>
    <property type="molecule type" value="Genomic_DNA"/>
</dbReference>
<evidence type="ECO:0000256" key="5">
    <source>
        <dbReference type="ARBA" id="ARBA00015196"/>
    </source>
</evidence>
<dbReference type="UniPathway" id="UPA00135">
    <property type="reaction ID" value="UER00198"/>
</dbReference>
<dbReference type="InterPro" id="IPR050582">
    <property type="entry name" value="HAD-like_SerB"/>
</dbReference>
<evidence type="ECO:0000256" key="9">
    <source>
        <dbReference type="ARBA" id="ARBA00022842"/>
    </source>
</evidence>
<gene>
    <name evidence="15" type="primary">serB</name>
    <name evidence="15" type="ORF">CWE15_00905</name>
</gene>
<dbReference type="SFLD" id="SFLDG01136">
    <property type="entry name" value="C1.6:_Phosphoserine_Phosphatas"/>
    <property type="match status" value="1"/>
</dbReference>
<evidence type="ECO:0000256" key="4">
    <source>
        <dbReference type="ARBA" id="ARBA00012640"/>
    </source>
</evidence>
<evidence type="ECO:0000256" key="14">
    <source>
        <dbReference type="PIRSR" id="PIRSR604469-1"/>
    </source>
</evidence>
<evidence type="ECO:0000313" key="16">
    <source>
        <dbReference type="Proteomes" id="UP000286976"/>
    </source>
</evidence>
<dbReference type="Gene3D" id="3.40.50.1000">
    <property type="entry name" value="HAD superfamily/HAD-like"/>
    <property type="match status" value="1"/>
</dbReference>
<protein>
    <recommendedName>
        <fullName evidence="5">Phosphoserine phosphatase</fullName>
        <ecNumber evidence="4">3.1.3.3</ecNumber>
    </recommendedName>
    <alternativeName>
        <fullName evidence="11">O-phosphoserine phosphohydrolase</fullName>
    </alternativeName>
</protein>
<evidence type="ECO:0000256" key="6">
    <source>
        <dbReference type="ARBA" id="ARBA00022605"/>
    </source>
</evidence>
<comment type="catalytic activity">
    <reaction evidence="12">
        <text>O-phospho-L-serine + H2O = L-serine + phosphate</text>
        <dbReference type="Rhea" id="RHEA:21208"/>
        <dbReference type="ChEBI" id="CHEBI:15377"/>
        <dbReference type="ChEBI" id="CHEBI:33384"/>
        <dbReference type="ChEBI" id="CHEBI:43474"/>
        <dbReference type="ChEBI" id="CHEBI:57524"/>
        <dbReference type="EC" id="3.1.3.3"/>
    </reaction>
</comment>
<dbReference type="GO" id="GO:0036424">
    <property type="term" value="F:L-phosphoserine phosphatase activity"/>
    <property type="evidence" value="ECO:0007669"/>
    <property type="project" value="InterPro"/>
</dbReference>
<dbReference type="NCBIfam" id="TIGR01488">
    <property type="entry name" value="HAD-SF-IB"/>
    <property type="match status" value="1"/>
</dbReference>
<keyword evidence="9" id="KW-0460">Magnesium</keyword>
<feature type="active site" description="Nucleophile" evidence="14">
    <location>
        <position position="17"/>
    </location>
</feature>
<comment type="catalytic activity">
    <reaction evidence="13">
        <text>O-phospho-D-serine + H2O = D-serine + phosphate</text>
        <dbReference type="Rhea" id="RHEA:24873"/>
        <dbReference type="ChEBI" id="CHEBI:15377"/>
        <dbReference type="ChEBI" id="CHEBI:35247"/>
        <dbReference type="ChEBI" id="CHEBI:43474"/>
        <dbReference type="ChEBI" id="CHEBI:58680"/>
        <dbReference type="EC" id="3.1.3.3"/>
    </reaction>
</comment>
<evidence type="ECO:0000256" key="10">
    <source>
        <dbReference type="ARBA" id="ARBA00023299"/>
    </source>
</evidence>
<keyword evidence="8" id="KW-0378">Hydrolase</keyword>
<dbReference type="InterPro" id="IPR023214">
    <property type="entry name" value="HAD_sf"/>
</dbReference>
<evidence type="ECO:0000256" key="3">
    <source>
        <dbReference type="ARBA" id="ARBA00009184"/>
    </source>
</evidence>
<dbReference type="OrthoDB" id="9792539at2"/>
<evidence type="ECO:0000256" key="8">
    <source>
        <dbReference type="ARBA" id="ARBA00022801"/>
    </source>
</evidence>
<evidence type="ECO:0000256" key="2">
    <source>
        <dbReference type="ARBA" id="ARBA00005135"/>
    </source>
</evidence>
<dbReference type="InterPro" id="IPR036412">
    <property type="entry name" value="HAD-like_sf"/>
</dbReference>
<evidence type="ECO:0000256" key="11">
    <source>
        <dbReference type="ARBA" id="ARBA00031693"/>
    </source>
</evidence>